<accession>A0A2W2HAK8</accession>
<dbReference type="Proteomes" id="UP000248544">
    <property type="component" value="Unassembled WGS sequence"/>
</dbReference>
<dbReference type="EMBL" id="POUA01000262">
    <property type="protein sequence ID" value="PZG36214.1"/>
    <property type="molecule type" value="Genomic_DNA"/>
</dbReference>
<sequence length="310" mass="33946">MTSQPSLPRLAQDVAQLVATVIGEIRPRLIQAALSGDRAESTNVRHADNFLSDYDMWMHRRYQELLTQVIPSFVYASEEADPLVIGSDPDPDLCVLVDPLDTSELAVRALYGYTHVLVYSRRLARPVAAVVGDIFHHIQLYAAGRDAAGHDKAFLLTGDGGRHALRLDRRLPLSEALVTNYLMKPAERFAALARKTRLIEELSRSSPDGASRGRIGVDFGSVGLCHVAAGFSDAMIEFAKGFAVWDLAPGHYILNAAGGVVVDLDGQTRPLDYGFGTVEEIVKAMERLDMFVAASSLDLARDIVRAMRNE</sequence>
<evidence type="ECO:0008006" key="4">
    <source>
        <dbReference type="Google" id="ProtNLM"/>
    </source>
</evidence>
<evidence type="ECO:0000313" key="3">
    <source>
        <dbReference type="Proteomes" id="UP000248544"/>
    </source>
</evidence>
<feature type="binding site" evidence="1">
    <location>
        <position position="78"/>
    </location>
    <ligand>
        <name>Mg(2+)</name>
        <dbReference type="ChEBI" id="CHEBI:18420"/>
        <label>1</label>
        <note>catalytic</note>
    </ligand>
</feature>
<dbReference type="Gene3D" id="3.40.190.80">
    <property type="match status" value="1"/>
</dbReference>
<keyword evidence="1" id="KW-0479">Metal-binding</keyword>
<evidence type="ECO:0000256" key="1">
    <source>
        <dbReference type="PIRSR" id="PIRSR600760-2"/>
    </source>
</evidence>
<dbReference type="PRINTS" id="PR00377">
    <property type="entry name" value="IMPHPHTASES"/>
</dbReference>
<comment type="caution">
    <text evidence="2">The sequence shown here is derived from an EMBL/GenBank/DDBJ whole genome shotgun (WGS) entry which is preliminary data.</text>
</comment>
<dbReference type="GO" id="GO:0046872">
    <property type="term" value="F:metal ion binding"/>
    <property type="evidence" value="ECO:0007669"/>
    <property type="project" value="UniProtKB-KW"/>
</dbReference>
<keyword evidence="1" id="KW-0460">Magnesium</keyword>
<name>A0A2W2HAK8_9ACTN</name>
<dbReference type="InterPro" id="IPR000760">
    <property type="entry name" value="Inositol_monophosphatase-like"/>
</dbReference>
<dbReference type="AlphaFoldDB" id="A0A2W2HAK8"/>
<organism evidence="2 3">
    <name type="scientific">Spongiactinospora gelatinilytica</name>
    <dbReference type="NCBI Taxonomy" id="2666298"/>
    <lineage>
        <taxon>Bacteria</taxon>
        <taxon>Bacillati</taxon>
        <taxon>Actinomycetota</taxon>
        <taxon>Actinomycetes</taxon>
        <taxon>Streptosporangiales</taxon>
        <taxon>Streptosporangiaceae</taxon>
        <taxon>Spongiactinospora</taxon>
    </lineage>
</organism>
<comment type="cofactor">
    <cofactor evidence="1">
        <name>Mg(2+)</name>
        <dbReference type="ChEBI" id="CHEBI:18420"/>
    </cofactor>
</comment>
<gene>
    <name evidence="2" type="ORF">C1I98_26980</name>
</gene>
<evidence type="ECO:0000313" key="2">
    <source>
        <dbReference type="EMBL" id="PZG36214.1"/>
    </source>
</evidence>
<feature type="binding site" evidence="1">
    <location>
        <position position="101"/>
    </location>
    <ligand>
        <name>Mg(2+)</name>
        <dbReference type="ChEBI" id="CHEBI:18420"/>
        <label>1</label>
        <note>catalytic</note>
    </ligand>
</feature>
<keyword evidence="3" id="KW-1185">Reference proteome</keyword>
<feature type="binding site" evidence="1">
    <location>
        <position position="246"/>
    </location>
    <ligand>
        <name>Mg(2+)</name>
        <dbReference type="ChEBI" id="CHEBI:18420"/>
        <label>1</label>
        <note>catalytic</note>
    </ligand>
</feature>
<proteinExistence type="predicted"/>
<dbReference type="PANTHER" id="PTHR43028:SF5">
    <property type="entry name" value="3'(2'),5'-BISPHOSPHATE NUCLEOTIDASE 1"/>
    <property type="match status" value="1"/>
</dbReference>
<dbReference type="InterPro" id="IPR050725">
    <property type="entry name" value="CysQ/Inositol_MonoPase"/>
</dbReference>
<dbReference type="SUPFAM" id="SSF56655">
    <property type="entry name" value="Carbohydrate phosphatase"/>
    <property type="match status" value="1"/>
</dbReference>
<feature type="binding site" evidence="1">
    <location>
        <position position="100"/>
    </location>
    <ligand>
        <name>Mg(2+)</name>
        <dbReference type="ChEBI" id="CHEBI:18420"/>
        <label>1</label>
        <note>catalytic</note>
    </ligand>
</feature>
<protein>
    <recommendedName>
        <fullName evidence="4">Inositol monophosphatase</fullName>
    </recommendedName>
</protein>
<reference evidence="2 3" key="1">
    <citation type="submission" date="2018-01" db="EMBL/GenBank/DDBJ databases">
        <title>Draft genome sequence of Sphaerisporangium sp. 7K107.</title>
        <authorList>
            <person name="Sahin N."/>
            <person name="Saygin H."/>
            <person name="Ay H."/>
        </authorList>
    </citation>
    <scope>NUCLEOTIDE SEQUENCE [LARGE SCALE GENOMIC DNA]</scope>
    <source>
        <strain evidence="2 3">7K107</strain>
    </source>
</reference>
<dbReference type="Pfam" id="PF00459">
    <property type="entry name" value="Inositol_P"/>
    <property type="match status" value="1"/>
</dbReference>
<feature type="binding site" evidence="1">
    <location>
        <position position="98"/>
    </location>
    <ligand>
        <name>Mg(2+)</name>
        <dbReference type="ChEBI" id="CHEBI:18420"/>
        <label>1</label>
        <note>catalytic</note>
    </ligand>
</feature>
<dbReference type="PANTHER" id="PTHR43028">
    <property type="entry name" value="3'(2'),5'-BISPHOSPHATE NUCLEOTIDASE 1"/>
    <property type="match status" value="1"/>
</dbReference>
<dbReference type="Gene3D" id="3.30.540.10">
    <property type="entry name" value="Fructose-1,6-Bisphosphatase, subunit A, domain 1"/>
    <property type="match status" value="1"/>
</dbReference>